<dbReference type="EMBL" id="SUMC01000080">
    <property type="protein sequence ID" value="TKA00762.1"/>
    <property type="molecule type" value="Genomic_DNA"/>
</dbReference>
<comment type="similarity">
    <text evidence="1">Belongs to the AHA1 family.</text>
</comment>
<name>A0A4U0RWS6_9ACTN</name>
<dbReference type="OrthoDB" id="287565at2"/>
<dbReference type="InterPro" id="IPR023393">
    <property type="entry name" value="START-like_dom_sf"/>
</dbReference>
<sequence>MQAEASADYQKTIRVKASPGALFDALTTVSGLTAWWTRATGSCDAGGELKFFFDSPEPLLMHVDQATRPTSVQWTVNECSFLPDWVGTRPTFAITPVDGDASELQFSHHGLTTELDCIEQCTRGWDHFLASLREYVEVGRGMPRGSDADKARRM</sequence>
<dbReference type="CDD" id="cd07814">
    <property type="entry name" value="SRPBCC_CalC_Aha1-like"/>
    <property type="match status" value="1"/>
</dbReference>
<dbReference type="Gene3D" id="3.30.530.20">
    <property type="match status" value="1"/>
</dbReference>
<keyword evidence="4" id="KW-1185">Reference proteome</keyword>
<organism evidence="3 4">
    <name type="scientific">Actinacidiphila oryziradicis</name>
    <dbReference type="NCBI Taxonomy" id="2571141"/>
    <lineage>
        <taxon>Bacteria</taxon>
        <taxon>Bacillati</taxon>
        <taxon>Actinomycetota</taxon>
        <taxon>Actinomycetes</taxon>
        <taxon>Kitasatosporales</taxon>
        <taxon>Streptomycetaceae</taxon>
        <taxon>Actinacidiphila</taxon>
    </lineage>
</organism>
<evidence type="ECO:0000256" key="1">
    <source>
        <dbReference type="ARBA" id="ARBA00006817"/>
    </source>
</evidence>
<comment type="caution">
    <text evidence="3">The sequence shown here is derived from an EMBL/GenBank/DDBJ whole genome shotgun (WGS) entry which is preliminary data.</text>
</comment>
<dbReference type="SUPFAM" id="SSF55961">
    <property type="entry name" value="Bet v1-like"/>
    <property type="match status" value="1"/>
</dbReference>
<dbReference type="Pfam" id="PF08327">
    <property type="entry name" value="AHSA1"/>
    <property type="match status" value="1"/>
</dbReference>
<accession>A0A4U0RWS6</accession>
<evidence type="ECO:0000313" key="3">
    <source>
        <dbReference type="EMBL" id="TKA00762.1"/>
    </source>
</evidence>
<gene>
    <name evidence="3" type="ORF">FCI23_42035</name>
</gene>
<dbReference type="InterPro" id="IPR013538">
    <property type="entry name" value="ASHA1/2-like_C"/>
</dbReference>
<feature type="domain" description="Activator of Hsp90 ATPase homologue 1/2-like C-terminal" evidence="2">
    <location>
        <begin position="16"/>
        <end position="137"/>
    </location>
</feature>
<reference evidence="3 4" key="1">
    <citation type="submission" date="2019-04" db="EMBL/GenBank/DDBJ databases">
        <title>Streptomyces oryziradicis sp. nov., a novel actinomycete isolated from rhizosphere soil of rice (Oryza sativa L.).</title>
        <authorList>
            <person name="Li C."/>
        </authorList>
    </citation>
    <scope>NUCLEOTIDE SEQUENCE [LARGE SCALE GENOMIC DNA]</scope>
    <source>
        <strain evidence="3 4">NEAU-C40</strain>
    </source>
</reference>
<proteinExistence type="inferred from homology"/>
<dbReference type="AlphaFoldDB" id="A0A4U0RWS6"/>
<evidence type="ECO:0000313" key="4">
    <source>
        <dbReference type="Proteomes" id="UP000305778"/>
    </source>
</evidence>
<evidence type="ECO:0000259" key="2">
    <source>
        <dbReference type="Pfam" id="PF08327"/>
    </source>
</evidence>
<protein>
    <submittedName>
        <fullName evidence="3">SRPBCC domain-containing protein</fullName>
    </submittedName>
</protein>
<dbReference type="Proteomes" id="UP000305778">
    <property type="component" value="Unassembled WGS sequence"/>
</dbReference>